<evidence type="ECO:0000313" key="2">
    <source>
        <dbReference type="EMBL" id="KDN29975.1"/>
    </source>
</evidence>
<organism evidence="2 3">
    <name type="scientific">Vibrio fortis</name>
    <dbReference type="NCBI Taxonomy" id="212667"/>
    <lineage>
        <taxon>Bacteria</taxon>
        <taxon>Pseudomonadati</taxon>
        <taxon>Pseudomonadota</taxon>
        <taxon>Gammaproteobacteria</taxon>
        <taxon>Vibrionales</taxon>
        <taxon>Vibrionaceae</taxon>
        <taxon>Vibrio</taxon>
    </lineage>
</organism>
<dbReference type="SMART" id="SM00871">
    <property type="entry name" value="AraC_E_bind"/>
    <property type="match status" value="1"/>
</dbReference>
<gene>
    <name evidence="2" type="ORF">VFDL14_04360</name>
</gene>
<dbReference type="InterPro" id="IPR010499">
    <property type="entry name" value="AraC_E-bd"/>
</dbReference>
<dbReference type="SUPFAM" id="SSF55136">
    <property type="entry name" value="Probable bacterial effector-binding domain"/>
    <property type="match status" value="1"/>
</dbReference>
<protein>
    <recommendedName>
        <fullName evidence="1">AraC effector-binding domain-containing protein</fullName>
    </recommendedName>
</protein>
<evidence type="ECO:0000259" key="1">
    <source>
        <dbReference type="SMART" id="SM00871"/>
    </source>
</evidence>
<accession>A0A066USB3</accession>
<sequence>MKVQIIDAVELSGFKVRTTNENEMSLETAKIAGLWQTFSTQGGPHLTEKSQVFGVYTNYQSDYTGEFDVLACSDEAAMAGLEQTSHVQIEAGKYLTFEAQGEMPQAVIELWGEVWGYFTQADCPHTRRYTSDFERYIGEDRVEISIAIE</sequence>
<proteinExistence type="predicted"/>
<dbReference type="EMBL" id="JFFR01000002">
    <property type="protein sequence ID" value="KDN29975.1"/>
    <property type="molecule type" value="Genomic_DNA"/>
</dbReference>
<dbReference type="Gene3D" id="3.20.80.10">
    <property type="entry name" value="Regulatory factor, effector binding domain"/>
    <property type="match status" value="1"/>
</dbReference>
<dbReference type="InterPro" id="IPR029441">
    <property type="entry name" value="Cass2"/>
</dbReference>
<keyword evidence="3" id="KW-1185">Reference proteome</keyword>
<feature type="domain" description="AraC effector-binding" evidence="1">
    <location>
        <begin position="1"/>
        <end position="149"/>
    </location>
</feature>
<dbReference type="OrthoDB" id="3173400at2"/>
<dbReference type="PANTHER" id="PTHR36444:SF2">
    <property type="entry name" value="TRANSCRIPTIONAL REGULATOR PROTEIN YOBU-RELATED"/>
    <property type="match status" value="1"/>
</dbReference>
<dbReference type="Proteomes" id="UP000027219">
    <property type="component" value="Unassembled WGS sequence"/>
</dbReference>
<name>A0A066USB3_9VIBR</name>
<evidence type="ECO:0000313" key="3">
    <source>
        <dbReference type="Proteomes" id="UP000027219"/>
    </source>
</evidence>
<dbReference type="InterPro" id="IPR053182">
    <property type="entry name" value="YobU-like_regulator"/>
</dbReference>
<dbReference type="RefSeq" id="WP_032548946.1">
    <property type="nucleotide sequence ID" value="NZ_JBEEAX010000002.1"/>
</dbReference>
<dbReference type="InterPro" id="IPR011256">
    <property type="entry name" value="Reg_factor_effector_dom_sf"/>
</dbReference>
<dbReference type="AlphaFoldDB" id="A0A066USB3"/>
<dbReference type="STRING" id="212667.VFDL14_04360"/>
<dbReference type="PANTHER" id="PTHR36444">
    <property type="entry name" value="TRANSCRIPTIONAL REGULATOR PROTEIN YOBU-RELATED"/>
    <property type="match status" value="1"/>
</dbReference>
<reference evidence="2 3" key="1">
    <citation type="submission" date="2014-02" db="EMBL/GenBank/DDBJ databases">
        <title>Vibrio fortis Dalian14 Genome Sequencing.</title>
        <authorList>
            <person name="Wang Y."/>
            <person name="Song L."/>
            <person name="Liu G."/>
            <person name="Ding J."/>
        </authorList>
    </citation>
    <scope>NUCLEOTIDE SEQUENCE [LARGE SCALE GENOMIC DNA]</scope>
    <source>
        <strain evidence="2 3">Dalian14</strain>
    </source>
</reference>
<comment type="caution">
    <text evidence="2">The sequence shown here is derived from an EMBL/GenBank/DDBJ whole genome shotgun (WGS) entry which is preliminary data.</text>
</comment>
<dbReference type="Pfam" id="PF14526">
    <property type="entry name" value="Cass2"/>
    <property type="match status" value="1"/>
</dbReference>